<dbReference type="PANTHER" id="PTHR11839">
    <property type="entry name" value="UDP/ADP-SUGAR PYROPHOSPHATASE"/>
    <property type="match status" value="1"/>
</dbReference>
<dbReference type="GO" id="GO:0005829">
    <property type="term" value="C:cytosol"/>
    <property type="evidence" value="ECO:0007669"/>
    <property type="project" value="TreeGrafter"/>
</dbReference>
<dbReference type="GO" id="GO:0019693">
    <property type="term" value="P:ribose phosphate metabolic process"/>
    <property type="evidence" value="ECO:0007669"/>
    <property type="project" value="TreeGrafter"/>
</dbReference>
<dbReference type="PROSITE" id="PS51462">
    <property type="entry name" value="NUDIX"/>
    <property type="match status" value="1"/>
</dbReference>
<dbReference type="OrthoDB" id="9806150at2"/>
<dbReference type="GO" id="GO:0006753">
    <property type="term" value="P:nucleoside phosphate metabolic process"/>
    <property type="evidence" value="ECO:0007669"/>
    <property type="project" value="TreeGrafter"/>
</dbReference>
<evidence type="ECO:0000313" key="10">
    <source>
        <dbReference type="Proteomes" id="UP000298602"/>
    </source>
</evidence>
<dbReference type="Gene3D" id="3.90.79.10">
    <property type="entry name" value="Nucleoside Triphosphate Pyrophosphohydrolase"/>
    <property type="match status" value="1"/>
</dbReference>
<organism evidence="9 10">
    <name type="scientific">Desulfoglaeba alkanexedens ALDC</name>
    <dbReference type="NCBI Taxonomy" id="980445"/>
    <lineage>
        <taxon>Bacteria</taxon>
        <taxon>Pseudomonadati</taxon>
        <taxon>Thermodesulfobacteriota</taxon>
        <taxon>Syntrophobacteria</taxon>
        <taxon>Syntrophobacterales</taxon>
        <taxon>Syntrophobacteraceae</taxon>
        <taxon>Desulfoglaeba</taxon>
    </lineage>
</organism>
<dbReference type="AlphaFoldDB" id="A0A4P8L495"/>
<evidence type="ECO:0000256" key="4">
    <source>
        <dbReference type="ARBA" id="ARBA00016377"/>
    </source>
</evidence>
<dbReference type="RefSeq" id="WP_137425090.1">
    <property type="nucleotide sequence ID" value="NZ_CP040098.1"/>
</dbReference>
<evidence type="ECO:0000256" key="3">
    <source>
        <dbReference type="ARBA" id="ARBA00007275"/>
    </source>
</evidence>
<dbReference type="Proteomes" id="UP000298602">
    <property type="component" value="Chromosome"/>
</dbReference>
<dbReference type="PANTHER" id="PTHR11839:SF18">
    <property type="entry name" value="NUDIX HYDROLASE DOMAIN-CONTAINING PROTEIN"/>
    <property type="match status" value="1"/>
</dbReference>
<feature type="domain" description="Nudix hydrolase" evidence="8">
    <location>
        <begin position="42"/>
        <end position="171"/>
    </location>
</feature>
<dbReference type="InterPro" id="IPR015797">
    <property type="entry name" value="NUDIX_hydrolase-like_dom_sf"/>
</dbReference>
<dbReference type="SUPFAM" id="SSF55811">
    <property type="entry name" value="Nudix"/>
    <property type="match status" value="1"/>
</dbReference>
<dbReference type="InterPro" id="IPR000086">
    <property type="entry name" value="NUDIX_hydrolase_dom"/>
</dbReference>
<evidence type="ECO:0000256" key="7">
    <source>
        <dbReference type="ARBA" id="ARBA00032272"/>
    </source>
</evidence>
<dbReference type="GO" id="GO:0016787">
    <property type="term" value="F:hydrolase activity"/>
    <property type="evidence" value="ECO:0007669"/>
    <property type="project" value="UniProtKB-KW"/>
</dbReference>
<reference evidence="9 10" key="1">
    <citation type="submission" date="2019-05" db="EMBL/GenBank/DDBJ databases">
        <title>The Complete Genome Sequence of the n-alkane-degrading Desulfoglaeba alkanexedens ALDC reveals multiple alkylsuccinate synthase gene clusters.</title>
        <authorList>
            <person name="Callaghan A.V."/>
            <person name="Davidova I.A."/>
            <person name="Duncan K.E."/>
            <person name="Morris B."/>
            <person name="McInerney M.J."/>
        </authorList>
    </citation>
    <scope>NUCLEOTIDE SEQUENCE [LARGE SCALE GENOMIC DNA]</scope>
    <source>
        <strain evidence="9 10">ALDC</strain>
    </source>
</reference>
<dbReference type="PRINTS" id="PR00502">
    <property type="entry name" value="NUDIXFAMILY"/>
</dbReference>
<proteinExistence type="inferred from homology"/>
<accession>A0A4P8L495</accession>
<dbReference type="Pfam" id="PF00293">
    <property type="entry name" value="NUDIX"/>
    <property type="match status" value="1"/>
</dbReference>
<protein>
    <recommendedName>
        <fullName evidence="4">GDP-mannose pyrophosphatase</fullName>
    </recommendedName>
    <alternativeName>
        <fullName evidence="6">GDP-mannose hydrolase</fullName>
    </alternativeName>
    <alternativeName>
        <fullName evidence="7">GDPMK</fullName>
    </alternativeName>
</protein>
<dbReference type="CDD" id="cd03424">
    <property type="entry name" value="NUDIX_ADPRase_Nudt5_UGPPase_Nudt14"/>
    <property type="match status" value="1"/>
</dbReference>
<comment type="catalytic activity">
    <reaction evidence="1">
        <text>GDP-alpha-D-mannose + H2O = alpha-D-mannose 1-phosphate + GMP + 2 H(+)</text>
        <dbReference type="Rhea" id="RHEA:27978"/>
        <dbReference type="ChEBI" id="CHEBI:15377"/>
        <dbReference type="ChEBI" id="CHEBI:15378"/>
        <dbReference type="ChEBI" id="CHEBI:57527"/>
        <dbReference type="ChEBI" id="CHEBI:58115"/>
        <dbReference type="ChEBI" id="CHEBI:58409"/>
    </reaction>
</comment>
<dbReference type="KEGG" id="dax:FDQ92_11860"/>
<comment type="cofactor">
    <cofactor evidence="2">
        <name>Mg(2+)</name>
        <dbReference type="ChEBI" id="CHEBI:18420"/>
    </cofactor>
</comment>
<evidence type="ECO:0000259" key="8">
    <source>
        <dbReference type="PROSITE" id="PS51462"/>
    </source>
</evidence>
<dbReference type="InterPro" id="IPR020476">
    <property type="entry name" value="Nudix_hydrolase"/>
</dbReference>
<evidence type="ECO:0000256" key="2">
    <source>
        <dbReference type="ARBA" id="ARBA00001946"/>
    </source>
</evidence>
<reference evidence="9 10" key="2">
    <citation type="submission" date="2019-05" db="EMBL/GenBank/DDBJ databases">
        <authorList>
            <person name="Suflita J.M."/>
            <person name="Marks C.R."/>
        </authorList>
    </citation>
    <scope>NUCLEOTIDE SEQUENCE [LARGE SCALE GENOMIC DNA]</scope>
    <source>
        <strain evidence="9 10">ALDC</strain>
    </source>
</reference>
<evidence type="ECO:0000313" key="9">
    <source>
        <dbReference type="EMBL" id="QCQ22807.1"/>
    </source>
</evidence>
<evidence type="ECO:0000256" key="6">
    <source>
        <dbReference type="ARBA" id="ARBA00032162"/>
    </source>
</evidence>
<keyword evidence="10" id="KW-1185">Reference proteome</keyword>
<keyword evidence="5 9" id="KW-0378">Hydrolase</keyword>
<evidence type="ECO:0000256" key="5">
    <source>
        <dbReference type="ARBA" id="ARBA00022801"/>
    </source>
</evidence>
<evidence type="ECO:0000256" key="1">
    <source>
        <dbReference type="ARBA" id="ARBA00000847"/>
    </source>
</evidence>
<comment type="similarity">
    <text evidence="3">Belongs to the Nudix hydrolase family. NudK subfamily.</text>
</comment>
<sequence>MAIQPWPLLSGDTRRSFGIFNVRSDKVRSPRTGCVHDFWVIEFPPWVNVIPLTPEGEVVMIRQYRHGIRSITLEIPGGVVEEGDSLQQAAIRELMEETGYRSNEWTFLGTTHPNPAIQNNECATFLANNVVLDGPPQPDDTEDIEVVRIPLVEVPRMLRTGAISHSIMVAAFCRFFLEYGLPGTAP</sequence>
<dbReference type="EMBL" id="CP040098">
    <property type="protein sequence ID" value="QCQ22807.1"/>
    <property type="molecule type" value="Genomic_DNA"/>
</dbReference>
<name>A0A4P8L495_9BACT</name>
<gene>
    <name evidence="9" type="ORF">FDQ92_11860</name>
</gene>